<reference evidence="2" key="1">
    <citation type="submission" date="2021-06" db="EMBL/GenBank/DDBJ databases">
        <authorList>
            <consortium name="Wellcome Sanger Institute Data Sharing"/>
        </authorList>
    </citation>
    <scope>NUCLEOTIDE SEQUENCE [LARGE SCALE GENOMIC DNA]</scope>
</reference>
<dbReference type="Gene3D" id="2.60.40.10">
    <property type="entry name" value="Immunoglobulins"/>
    <property type="match status" value="1"/>
</dbReference>
<dbReference type="InterPro" id="IPR036179">
    <property type="entry name" value="Ig-like_dom_sf"/>
</dbReference>
<proteinExistence type="predicted"/>
<dbReference type="InterPro" id="IPR013106">
    <property type="entry name" value="Ig_V-set"/>
</dbReference>
<dbReference type="InterPro" id="IPR007110">
    <property type="entry name" value="Ig-like_dom"/>
</dbReference>
<evidence type="ECO:0000259" key="1">
    <source>
        <dbReference type="PROSITE" id="PS50835"/>
    </source>
</evidence>
<keyword evidence="3" id="KW-1185">Reference proteome</keyword>
<dbReference type="AlphaFoldDB" id="A0A8C4X423"/>
<protein>
    <recommendedName>
        <fullName evidence="1">Ig-like domain-containing protein</fullName>
    </recommendedName>
</protein>
<evidence type="ECO:0000313" key="2">
    <source>
        <dbReference type="Ensembl" id="ENSECRP00000003929.1"/>
    </source>
</evidence>
<organism evidence="2 3">
    <name type="scientific">Erpetoichthys calabaricus</name>
    <name type="common">Rope fish</name>
    <name type="synonym">Calamoichthys calabaricus</name>
    <dbReference type="NCBI Taxonomy" id="27687"/>
    <lineage>
        <taxon>Eukaryota</taxon>
        <taxon>Metazoa</taxon>
        <taxon>Chordata</taxon>
        <taxon>Craniata</taxon>
        <taxon>Vertebrata</taxon>
        <taxon>Euteleostomi</taxon>
        <taxon>Actinopterygii</taxon>
        <taxon>Polypteriformes</taxon>
        <taxon>Polypteridae</taxon>
        <taxon>Erpetoichthys</taxon>
    </lineage>
</organism>
<reference evidence="2" key="2">
    <citation type="submission" date="2025-08" db="UniProtKB">
        <authorList>
            <consortium name="Ensembl"/>
        </authorList>
    </citation>
    <scope>IDENTIFICATION</scope>
</reference>
<dbReference type="InterPro" id="IPR003598">
    <property type="entry name" value="Ig_sub2"/>
</dbReference>
<dbReference type="Pfam" id="PF07686">
    <property type="entry name" value="V-set"/>
    <property type="match status" value="1"/>
</dbReference>
<feature type="domain" description="Ig-like" evidence="1">
    <location>
        <begin position="34"/>
        <end position="133"/>
    </location>
</feature>
<dbReference type="SMART" id="SM00406">
    <property type="entry name" value="IGv"/>
    <property type="match status" value="1"/>
</dbReference>
<name>A0A8C4X423_ERPCA</name>
<dbReference type="Ensembl" id="ENSECRT00000003992.1">
    <property type="protein sequence ID" value="ENSECRP00000003929.1"/>
    <property type="gene ID" value="ENSECRG00000002673.1"/>
</dbReference>
<dbReference type="SUPFAM" id="SSF48726">
    <property type="entry name" value="Immunoglobulin"/>
    <property type="match status" value="1"/>
</dbReference>
<accession>A0A8C4X423</accession>
<sequence>NTNSIPQNLTGLHRFFSKYLSLSFCSSDCSDSSGQTLTQPTSASAQPGQTVSLTCKASSSIGSNLHWYHQIAGQAPKLLIRYATNRQSGIPERFSGQYSGTDFTLQISGVQPEDAGYYYCQRSNSWTLTVIKS</sequence>
<dbReference type="InterPro" id="IPR013783">
    <property type="entry name" value="Ig-like_fold"/>
</dbReference>
<reference evidence="2" key="3">
    <citation type="submission" date="2025-09" db="UniProtKB">
        <authorList>
            <consortium name="Ensembl"/>
        </authorList>
    </citation>
    <scope>IDENTIFICATION</scope>
</reference>
<dbReference type="SMART" id="SM00408">
    <property type="entry name" value="IGc2"/>
    <property type="match status" value="1"/>
</dbReference>
<dbReference type="InterPro" id="IPR050150">
    <property type="entry name" value="IgV_Light_Chain"/>
</dbReference>
<dbReference type="SMART" id="SM00409">
    <property type="entry name" value="IG"/>
    <property type="match status" value="1"/>
</dbReference>
<dbReference type="FunFam" id="2.60.40.10:FF:001230">
    <property type="entry name" value="Immunoglobulin kappa variable 8-16"/>
    <property type="match status" value="1"/>
</dbReference>
<dbReference type="PANTHER" id="PTHR23267">
    <property type="entry name" value="IMMUNOGLOBULIN LIGHT CHAIN"/>
    <property type="match status" value="1"/>
</dbReference>
<evidence type="ECO:0000313" key="3">
    <source>
        <dbReference type="Proteomes" id="UP000694620"/>
    </source>
</evidence>
<dbReference type="PROSITE" id="PS50835">
    <property type="entry name" value="IG_LIKE"/>
    <property type="match status" value="1"/>
</dbReference>
<dbReference type="InterPro" id="IPR003599">
    <property type="entry name" value="Ig_sub"/>
</dbReference>
<dbReference type="GeneTree" id="ENSGT00940000154869"/>
<dbReference type="Proteomes" id="UP000694620">
    <property type="component" value="Chromosome 5"/>
</dbReference>